<reference evidence="2 3" key="1">
    <citation type="submission" date="2016-10" db="EMBL/GenBank/DDBJ databases">
        <authorList>
            <person name="de Groot N.N."/>
        </authorList>
    </citation>
    <scope>NUCLEOTIDE SEQUENCE [LARGE SCALE GENOMIC DNA]</scope>
    <source>
        <strain evidence="2 3">Nv1</strain>
    </source>
</reference>
<dbReference type="AlphaFoldDB" id="A0A1H7NQJ7"/>
<gene>
    <name evidence="2" type="ORF">SAMN05216387_10798</name>
</gene>
<dbReference type="Pfam" id="PF20172">
    <property type="entry name" value="DUF6538"/>
    <property type="match status" value="1"/>
</dbReference>
<sequence length="73" mass="8529">MDVASQTHVFNRSGTYYFRRRVPKDLLSFYPSSQIVFSLKTKDRKEADRLARIESVKLDKEFQCKGTTDHLAT</sequence>
<dbReference type="RefSeq" id="WP_425433888.1">
    <property type="nucleotide sequence ID" value="NZ_FOBH01000007.1"/>
</dbReference>
<protein>
    <recommendedName>
        <fullName evidence="1">DUF6538 domain-containing protein</fullName>
    </recommendedName>
</protein>
<keyword evidence="3" id="KW-1185">Reference proteome</keyword>
<dbReference type="EMBL" id="FOBH01000007">
    <property type="protein sequence ID" value="SEL25614.1"/>
    <property type="molecule type" value="Genomic_DNA"/>
</dbReference>
<accession>A0A1H7NQJ7</accession>
<evidence type="ECO:0000259" key="1">
    <source>
        <dbReference type="Pfam" id="PF20172"/>
    </source>
</evidence>
<dbReference type="Proteomes" id="UP000198620">
    <property type="component" value="Unassembled WGS sequence"/>
</dbReference>
<evidence type="ECO:0000313" key="3">
    <source>
        <dbReference type="Proteomes" id="UP000198620"/>
    </source>
</evidence>
<organism evidence="2 3">
    <name type="scientific">Nitrosovibrio tenuis</name>
    <dbReference type="NCBI Taxonomy" id="1233"/>
    <lineage>
        <taxon>Bacteria</taxon>
        <taxon>Pseudomonadati</taxon>
        <taxon>Pseudomonadota</taxon>
        <taxon>Betaproteobacteria</taxon>
        <taxon>Nitrosomonadales</taxon>
        <taxon>Nitrosomonadaceae</taxon>
        <taxon>Nitrosovibrio</taxon>
    </lineage>
</organism>
<name>A0A1H7NQJ7_9PROT</name>
<dbReference type="InterPro" id="IPR046668">
    <property type="entry name" value="DUF6538"/>
</dbReference>
<evidence type="ECO:0000313" key="2">
    <source>
        <dbReference type="EMBL" id="SEL25614.1"/>
    </source>
</evidence>
<feature type="domain" description="DUF6538" evidence="1">
    <location>
        <begin position="8"/>
        <end position="63"/>
    </location>
</feature>
<proteinExistence type="predicted"/>